<sequence length="50" mass="5861">MTIDGKYFLFIRVSRLQPLAQAAQNLSEAIPDDIVKRDFSYCYRWNSGDF</sequence>
<protein>
    <submittedName>
        <fullName evidence="1">Uncharacterized protein</fullName>
    </submittedName>
</protein>
<dbReference type="Proteomes" id="UP000000238">
    <property type="component" value="Chromosome"/>
</dbReference>
<name>Q2SMT6_HAHCH</name>
<dbReference type="KEGG" id="hch:HCH_01161"/>
<dbReference type="EMBL" id="CP000155">
    <property type="protein sequence ID" value="ABC28038.1"/>
    <property type="molecule type" value="Genomic_DNA"/>
</dbReference>
<dbReference type="HOGENOM" id="CLU_3118428_0_0_6"/>
<reference evidence="1 2" key="1">
    <citation type="journal article" date="2005" name="Nucleic Acids Res.">
        <title>Genomic blueprint of Hahella chejuensis, a marine microbe producing an algicidal agent.</title>
        <authorList>
            <person name="Jeong H."/>
            <person name="Yim J.H."/>
            <person name="Lee C."/>
            <person name="Choi S.-H."/>
            <person name="Park Y.K."/>
            <person name="Yoon S.H."/>
            <person name="Hur C.-G."/>
            <person name="Kang H.-Y."/>
            <person name="Kim D."/>
            <person name="Lee H.H."/>
            <person name="Park K.H."/>
            <person name="Park S.-H."/>
            <person name="Park H.-S."/>
            <person name="Lee H.K."/>
            <person name="Oh T.K."/>
            <person name="Kim J.F."/>
        </authorList>
    </citation>
    <scope>NUCLEOTIDE SEQUENCE [LARGE SCALE GENOMIC DNA]</scope>
    <source>
        <strain evidence="1 2">KCTC 2396</strain>
    </source>
</reference>
<accession>Q2SMT6</accession>
<evidence type="ECO:0000313" key="1">
    <source>
        <dbReference type="EMBL" id="ABC28038.1"/>
    </source>
</evidence>
<evidence type="ECO:0000313" key="2">
    <source>
        <dbReference type="Proteomes" id="UP000000238"/>
    </source>
</evidence>
<organism evidence="1 2">
    <name type="scientific">Hahella chejuensis (strain KCTC 2396)</name>
    <dbReference type="NCBI Taxonomy" id="349521"/>
    <lineage>
        <taxon>Bacteria</taxon>
        <taxon>Pseudomonadati</taxon>
        <taxon>Pseudomonadota</taxon>
        <taxon>Gammaproteobacteria</taxon>
        <taxon>Oceanospirillales</taxon>
        <taxon>Hahellaceae</taxon>
        <taxon>Hahella</taxon>
    </lineage>
</organism>
<gene>
    <name evidence="1" type="ordered locus">HCH_01161</name>
</gene>
<dbReference type="AlphaFoldDB" id="Q2SMT6"/>
<keyword evidence="2" id="KW-1185">Reference proteome</keyword>
<proteinExistence type="predicted"/>